<proteinExistence type="predicted"/>
<evidence type="ECO:0000313" key="1">
    <source>
        <dbReference type="EMBL" id="KAJ8114821.1"/>
    </source>
</evidence>
<reference evidence="1" key="1">
    <citation type="submission" date="2022-11" db="EMBL/GenBank/DDBJ databases">
        <title>Genome Sequence of Nemania bipapillata.</title>
        <authorList>
            <person name="Buettner E."/>
        </authorList>
    </citation>
    <scope>NUCLEOTIDE SEQUENCE</scope>
    <source>
        <strain evidence="1">CP14</strain>
    </source>
</reference>
<protein>
    <submittedName>
        <fullName evidence="1">Uncharacterized protein</fullName>
    </submittedName>
</protein>
<sequence length="2296" mass="250561">MMHSSSTAIAVVGMACRLPGGCESPKDLWEFIVNGGIASNQPPASRFNLDGHYDGSLKPLTMKTPGGMFMDKVDPADFDAAFFSIDFAGACSMDPQQRLLMEVAFECLESAGIPKEKMSGENIGCIIGASAVDYQDMGCRDPEDRVLSPTLGLHRALLSNRISHFFNIHGPSFTVDTACSSTLTAVDLACLFLRSGQVNGMLVGGANLFLSPERNQDMGAMRIAASATGRCHVFDAKADGYVTAEAINMVYLKRLDCAARDRDPIRAVILGSASNSSGITPGITTPSAEAQAAVIRTSYRNAGIPESDYNQTGFVECHGTGTQAGDPVEISGISLVFGPGRAPDQPLIVGSVKGNIGHSEPAAGITGLLKAVLAIENGLIPGTATFVTPSPAIDFHALKVKASRRCDKWPPYAKRRASINSFGFGGSNAHIVIESPEYLLQGTEPWYKSTYMDVSQTNDNSPDDVAPPNAGQSMVLVVSANDEKALERRVQALSSHAVNPTVHMSLVDVAYTLSERRSRLHYRAYSVQQSLDGLGPASFITGKRPNSGHEIRLGLVFTGQGFQWPMMGKDIIQEFTVARETIIELDKSLGELPEPPNFSLLDRLTANCDPAELRDPALSQPLTVALQLAYLAVLSDWGIFPNSVIGHSSGEIAAAVAAGYLTPSEAIRMAYLRGQAIKLTSTSVCLGMLAVGLTSEATQAYISQIDDSVLEIACYNSPESHTVSGPRWALDRLLEKLQSDGHFARMLQVDTAYHSKHIEPACRLYRTMLDTQHKSESGHRQHDVTMFSTVSGVQAEGPFSSDYWTRNLASPVKFTDAMSQMIAPKTAGANFLIEVGPSNTLAGPISQILKSVARENKAGNEVTASVPYHSVSKRGSGGLYPLYAVAGAVFAAGGSVDFSRVNRYDGQGRTPSVLVDLPNYPWNHTIKYWHESVASRDWRHRPFPRHDLLGSKVLATSWASPVWHNRLRVDRIPWMLDHRVGEQVVFPGSGYVCMAMEAVCQTMSMTEWKDQWPQSFRYMFRDVTFHRALVLEERSETSVVMLTLNKPSAMVGSWYEFKVSSRKDDMEGIWHDHATGLVRLEPESAPTVPATESSVAQLQQPTPTMTWYKYMRAAGLNYGPSFQKHIAIESTLGRRVGRSLVSLQPPDSPWRESSYVIHPACMDGCFQTIVAPLHGGDYTSITAALVPTRIESLVIYGGSRQSVEAISVARSSYTGVGGMDSAKNYSSDCSVYDQKDGSTIMKLSGLRVVEQNPYSRITSNYTYTQLNWDIDISQMTDEVLRHIALKTELDQNTQGKGVAAIIRRLVDLVAFKNPRLSVLEVQMDTNDATSTWLDVERSGDSPDIRTAFSRYVFMSHDAGLIVSARDRYGTPPNVEYKMNNLETSKSIALGSFDLVIIKVGEHQASCMGTSRQILDTTRLNVAEGGLALIVYPHDYKASHVLTINREDNDTNDVWLWKDSLGVMQRQSGMSQSGVILDSKEIFLIRLMESVDFDPIAASLNDEKSWNMICTDDPFHIPKGAKVLILDELRGAVMASPTEKQWSIVKHLVESRCSILWVTRGAQMEVDDALRSATVGMLRVIRNEEPLLKLVNLDVENASGKTTARAIDQCLHHLRHSNISEDTEFVERGGIMHVSRVFPDAFLNKMDDEIMMGQSLQDMKLHSSSRTIRMVAERVGEIDSLFYTEYASNSSALASGYVEIEVVAAGVNFKDTAAVIGLAAVQICHYLGAIVYATVGTQKKREFLKSHMGIPDNRIFSSRNISFAVEVARQTNGKGVNVILNSLEGSLLEASWRIIADNGTMVEIGKKDILDHKSLPMEPFARGAKYQAFDMGARSIEDEVKSRLLKRAFDLLATGHVKPIPRINTFSFASIPSALRLMRSGMHIGKVVISDSDDAGGADITVRARPLPPSLSLNPEKAYLIVGGLRGLCARVAIYLAKNGAKHVTIMARGGFEDEISQRAASEIRERGCGVQLVTGDVTSEGDVRRAFEANKSVPVGGVIHGAMVLRDRTFASMTLQDYRAALECKVKGAMLLHTISLDKGLDLDFFTMLSSISGVCGIKGQANYAAGSAFLDAFASYRRRLGLPACSIDLGIVEDVGYMSRHEDIAQRHEVAVFKRLDESVLQRAVGLSTIQQQRSSSTKPITEPQGRGQILTGIRLPQPDGSQLLLDTRFSGLRYVPGTEKLVEAAQLPGNENAKKDVQALMTAIQANAEPSVLIPLAAEVFGRYLARGLRLPEALDATRPLSIYGIDSLAAVEFRNFVNAGLGVELTTLDIVDAPSLNALCEKTVQRVSNQIKI</sequence>
<evidence type="ECO:0000313" key="2">
    <source>
        <dbReference type="Proteomes" id="UP001153334"/>
    </source>
</evidence>
<gene>
    <name evidence="1" type="ORF">ONZ43_g4810</name>
</gene>
<organism evidence="1 2">
    <name type="scientific">Nemania bipapillata</name>
    <dbReference type="NCBI Taxonomy" id="110536"/>
    <lineage>
        <taxon>Eukaryota</taxon>
        <taxon>Fungi</taxon>
        <taxon>Dikarya</taxon>
        <taxon>Ascomycota</taxon>
        <taxon>Pezizomycotina</taxon>
        <taxon>Sordariomycetes</taxon>
        <taxon>Xylariomycetidae</taxon>
        <taxon>Xylariales</taxon>
        <taxon>Xylariaceae</taxon>
        <taxon>Nemania</taxon>
    </lineage>
</organism>
<comment type="caution">
    <text evidence="1">The sequence shown here is derived from an EMBL/GenBank/DDBJ whole genome shotgun (WGS) entry which is preliminary data.</text>
</comment>
<dbReference type="EMBL" id="JAPESX010001369">
    <property type="protein sequence ID" value="KAJ8114821.1"/>
    <property type="molecule type" value="Genomic_DNA"/>
</dbReference>
<dbReference type="Proteomes" id="UP001153334">
    <property type="component" value="Unassembled WGS sequence"/>
</dbReference>
<accession>A0ACC2II47</accession>
<keyword evidence="2" id="KW-1185">Reference proteome</keyword>
<name>A0ACC2II47_9PEZI</name>